<keyword evidence="1" id="KW-0812">Transmembrane</keyword>
<keyword evidence="3" id="KW-1185">Reference proteome</keyword>
<dbReference type="EMBL" id="CATNWA010005698">
    <property type="protein sequence ID" value="CAI9550571.1"/>
    <property type="molecule type" value="Genomic_DNA"/>
</dbReference>
<keyword evidence="1" id="KW-1133">Transmembrane helix</keyword>
<feature type="transmembrane region" description="Helical" evidence="1">
    <location>
        <begin position="7"/>
        <end position="27"/>
    </location>
</feature>
<comment type="caution">
    <text evidence="2">The sequence shown here is derived from an EMBL/GenBank/DDBJ whole genome shotgun (WGS) entry which is preliminary data.</text>
</comment>
<name>A0ABN9BSA3_9NEOB</name>
<evidence type="ECO:0000313" key="3">
    <source>
        <dbReference type="Proteomes" id="UP001162483"/>
    </source>
</evidence>
<dbReference type="Proteomes" id="UP001162483">
    <property type="component" value="Unassembled WGS sequence"/>
</dbReference>
<feature type="transmembrane region" description="Helical" evidence="1">
    <location>
        <begin position="47"/>
        <end position="78"/>
    </location>
</feature>
<gene>
    <name evidence="2" type="ORF">SPARVUS_LOCUS3530632</name>
</gene>
<accession>A0ABN9BSA3</accession>
<reference evidence="2" key="1">
    <citation type="submission" date="2023-05" db="EMBL/GenBank/DDBJ databases">
        <authorList>
            <person name="Stuckert A."/>
        </authorList>
    </citation>
    <scope>NUCLEOTIDE SEQUENCE</scope>
</reference>
<evidence type="ECO:0000256" key="1">
    <source>
        <dbReference type="SAM" id="Phobius"/>
    </source>
</evidence>
<sequence>MYGHRTVPLLLSLMMCIILSTCSYSVYIQILHSTTSFDLYARCNSRYLFLFIMYGLSTVPLLLSCMPGVILSICFYSLCMDSPQYHFLGPVCWV</sequence>
<evidence type="ECO:0000313" key="2">
    <source>
        <dbReference type="EMBL" id="CAI9550571.1"/>
    </source>
</evidence>
<organism evidence="2 3">
    <name type="scientific">Staurois parvus</name>
    <dbReference type="NCBI Taxonomy" id="386267"/>
    <lineage>
        <taxon>Eukaryota</taxon>
        <taxon>Metazoa</taxon>
        <taxon>Chordata</taxon>
        <taxon>Craniata</taxon>
        <taxon>Vertebrata</taxon>
        <taxon>Euteleostomi</taxon>
        <taxon>Amphibia</taxon>
        <taxon>Batrachia</taxon>
        <taxon>Anura</taxon>
        <taxon>Neobatrachia</taxon>
        <taxon>Ranoidea</taxon>
        <taxon>Ranidae</taxon>
        <taxon>Staurois</taxon>
    </lineage>
</organism>
<protein>
    <submittedName>
        <fullName evidence="2">Uncharacterized protein</fullName>
    </submittedName>
</protein>
<keyword evidence="1" id="KW-0472">Membrane</keyword>
<proteinExistence type="predicted"/>